<organism evidence="2 3">
    <name type="scientific">Amycolatopsis methanolica 239</name>
    <dbReference type="NCBI Taxonomy" id="1068978"/>
    <lineage>
        <taxon>Bacteria</taxon>
        <taxon>Bacillati</taxon>
        <taxon>Actinomycetota</taxon>
        <taxon>Actinomycetes</taxon>
        <taxon>Pseudonocardiales</taxon>
        <taxon>Pseudonocardiaceae</taxon>
        <taxon>Amycolatopsis</taxon>
        <taxon>Amycolatopsis methanolica group</taxon>
    </lineage>
</organism>
<dbReference type="Pfam" id="PF21986">
    <property type="entry name" value="AH_C"/>
    <property type="match status" value="1"/>
</dbReference>
<name>A0A076N2A5_AMYME</name>
<dbReference type="PATRIC" id="fig|1068978.7.peg.4248"/>
<feature type="domain" description="Allophanate hydrolase C-terminal" evidence="1">
    <location>
        <begin position="4"/>
        <end position="64"/>
    </location>
</feature>
<dbReference type="AlphaFoldDB" id="A0A076N2A5"/>
<dbReference type="Gene3D" id="3.10.490.10">
    <property type="entry name" value="Gamma-glutamyl cyclotransferase-like"/>
    <property type="match status" value="1"/>
</dbReference>
<proteinExistence type="predicted"/>
<gene>
    <name evidence="2" type="ORF">AMETH_3965</name>
</gene>
<keyword evidence="3" id="KW-1185">Reference proteome</keyword>
<accession>A0A076N2A5</accession>
<dbReference type="EMBL" id="CP009110">
    <property type="protein sequence ID" value="AIJ24057.1"/>
    <property type="molecule type" value="Genomic_DNA"/>
</dbReference>
<protein>
    <recommendedName>
        <fullName evidence="1">Allophanate hydrolase C-terminal domain-containing protein</fullName>
    </recommendedName>
</protein>
<evidence type="ECO:0000313" key="2">
    <source>
        <dbReference type="EMBL" id="AIJ24057.1"/>
    </source>
</evidence>
<evidence type="ECO:0000313" key="3">
    <source>
        <dbReference type="Proteomes" id="UP000062973"/>
    </source>
</evidence>
<dbReference type="STRING" id="1068978.AMETH_3965"/>
<dbReference type="HOGENOM" id="CLU_2314244_0_0_11"/>
<dbReference type="InterPro" id="IPR053844">
    <property type="entry name" value="AH_C"/>
</dbReference>
<sequence length="99" mass="10718">MTGTITDAGHRMYTVDGPFPRPGLLHTGDGPVDGIELEVWDLPEAAIGALLPTIAPPPAPGPVDARRRVHRARFRGRHLVRGPRQGHHAYGGRRAYLSS</sequence>
<dbReference type="Proteomes" id="UP000062973">
    <property type="component" value="Chromosome"/>
</dbReference>
<dbReference type="RefSeq" id="WP_156131697.1">
    <property type="nucleotide sequence ID" value="NZ_AQUL01000001.1"/>
</dbReference>
<reference evidence="2 3" key="1">
    <citation type="submission" date="2014-07" db="EMBL/GenBank/DDBJ databases">
        <title>Whole Genome Sequence of the Amycolatopsis methanolica 239.</title>
        <authorList>
            <person name="Tang B."/>
        </authorList>
    </citation>
    <scope>NUCLEOTIDE SEQUENCE [LARGE SCALE GENOMIC DNA]</scope>
    <source>
        <strain evidence="2 3">239</strain>
    </source>
</reference>
<evidence type="ECO:0000259" key="1">
    <source>
        <dbReference type="Pfam" id="PF21986"/>
    </source>
</evidence>
<dbReference type="KEGG" id="amq:AMETH_3965"/>
<dbReference type="OrthoDB" id="182039at2"/>